<dbReference type="InterPro" id="IPR032710">
    <property type="entry name" value="NTF2-like_dom_sf"/>
</dbReference>
<dbReference type="SUPFAM" id="SSF54427">
    <property type="entry name" value="NTF2-like"/>
    <property type="match status" value="1"/>
</dbReference>
<feature type="domain" description="Tim44-like" evidence="7">
    <location>
        <begin position="2"/>
        <end position="66"/>
    </location>
</feature>
<comment type="subcellular location">
    <subcellularLocation>
        <location evidence="1">Mitochondrion inner membrane</location>
    </subcellularLocation>
</comment>
<reference evidence="8" key="1">
    <citation type="submission" date="2018-11" db="EMBL/GenBank/DDBJ databases">
        <authorList>
            <consortium name="Pathogen Informatics"/>
        </authorList>
    </citation>
    <scope>NUCLEOTIDE SEQUENCE</scope>
</reference>
<keyword evidence="5" id="KW-0496">Mitochondrion</keyword>
<dbReference type="GO" id="GO:0005743">
    <property type="term" value="C:mitochondrial inner membrane"/>
    <property type="evidence" value="ECO:0007669"/>
    <property type="project" value="UniProtKB-SubCell"/>
</dbReference>
<name>A0A3S5ARJ2_9PLAT</name>
<evidence type="ECO:0000313" key="8">
    <source>
        <dbReference type="EMBL" id="VEL35992.1"/>
    </source>
</evidence>
<keyword evidence="4" id="KW-0809">Transit peptide</keyword>
<organism evidence="8 9">
    <name type="scientific">Protopolystoma xenopodis</name>
    <dbReference type="NCBI Taxonomy" id="117903"/>
    <lineage>
        <taxon>Eukaryota</taxon>
        <taxon>Metazoa</taxon>
        <taxon>Spiralia</taxon>
        <taxon>Lophotrochozoa</taxon>
        <taxon>Platyhelminthes</taxon>
        <taxon>Monogenea</taxon>
        <taxon>Polyopisthocotylea</taxon>
        <taxon>Polystomatidea</taxon>
        <taxon>Polystomatidae</taxon>
        <taxon>Protopolystoma</taxon>
    </lineage>
</organism>
<comment type="caution">
    <text evidence="8">The sequence shown here is derived from an EMBL/GenBank/DDBJ whole genome shotgun (WGS) entry which is preliminary data.</text>
</comment>
<evidence type="ECO:0000256" key="3">
    <source>
        <dbReference type="ARBA" id="ARBA00022792"/>
    </source>
</evidence>
<evidence type="ECO:0000256" key="5">
    <source>
        <dbReference type="ARBA" id="ARBA00023128"/>
    </source>
</evidence>
<dbReference type="GO" id="GO:0030150">
    <property type="term" value="P:protein import into mitochondrial matrix"/>
    <property type="evidence" value="ECO:0007669"/>
    <property type="project" value="TreeGrafter"/>
</dbReference>
<gene>
    <name evidence="8" type="ORF">PXEA_LOCUS29432</name>
</gene>
<evidence type="ECO:0000256" key="2">
    <source>
        <dbReference type="ARBA" id="ARBA00009597"/>
    </source>
</evidence>
<evidence type="ECO:0000313" key="9">
    <source>
        <dbReference type="Proteomes" id="UP000784294"/>
    </source>
</evidence>
<dbReference type="Proteomes" id="UP000784294">
    <property type="component" value="Unassembled WGS sequence"/>
</dbReference>
<protein>
    <recommendedName>
        <fullName evidence="7">Tim44-like domain-containing protein</fullName>
    </recommendedName>
</protein>
<dbReference type="PANTHER" id="PTHR10721:SF1">
    <property type="entry name" value="MITOCHONDRIAL IMPORT INNER MEMBRANE TRANSLOCASE SUBUNIT TIM44"/>
    <property type="match status" value="1"/>
</dbReference>
<dbReference type="EMBL" id="CAAALY010251161">
    <property type="protein sequence ID" value="VEL35992.1"/>
    <property type="molecule type" value="Genomic_DNA"/>
</dbReference>
<keyword evidence="3" id="KW-0999">Mitochondrion inner membrane</keyword>
<dbReference type="InterPro" id="IPR007379">
    <property type="entry name" value="Tim44-like_dom"/>
</dbReference>
<dbReference type="Pfam" id="PF04280">
    <property type="entry name" value="Tim44"/>
    <property type="match status" value="1"/>
</dbReference>
<dbReference type="OrthoDB" id="10265990at2759"/>
<keyword evidence="9" id="KW-1185">Reference proteome</keyword>
<keyword evidence="6" id="KW-0472">Membrane</keyword>
<proteinExistence type="inferred from homology"/>
<evidence type="ECO:0000256" key="4">
    <source>
        <dbReference type="ARBA" id="ARBA00022946"/>
    </source>
</evidence>
<dbReference type="PANTHER" id="PTHR10721">
    <property type="entry name" value="MITOCHONDRIAL IMPORT INNER MEMBRANE TRANSLOCASE SUBUNIT TIM44"/>
    <property type="match status" value="1"/>
</dbReference>
<accession>A0A3S5ARJ2</accession>
<dbReference type="Gene3D" id="3.10.450.240">
    <property type="match status" value="1"/>
</dbReference>
<sequence>MGKIMDQGPVLIISFQSQEIHCWRDATGQVKEGDPERVLRVTHFWALCRDQEELNPWTAWRLLEIANSPTEQWL</sequence>
<evidence type="ECO:0000259" key="7">
    <source>
        <dbReference type="Pfam" id="PF04280"/>
    </source>
</evidence>
<dbReference type="AlphaFoldDB" id="A0A3S5ARJ2"/>
<evidence type="ECO:0000256" key="1">
    <source>
        <dbReference type="ARBA" id="ARBA00004273"/>
    </source>
</evidence>
<dbReference type="InterPro" id="IPR039544">
    <property type="entry name" value="Tim44-like"/>
</dbReference>
<evidence type="ECO:0000256" key="6">
    <source>
        <dbReference type="ARBA" id="ARBA00023136"/>
    </source>
</evidence>
<dbReference type="GO" id="GO:0051087">
    <property type="term" value="F:protein-folding chaperone binding"/>
    <property type="evidence" value="ECO:0007669"/>
    <property type="project" value="TreeGrafter"/>
</dbReference>
<comment type="similarity">
    <text evidence="2">Belongs to the Tim44 family.</text>
</comment>